<reference evidence="1 2" key="1">
    <citation type="journal article" date="2012" name="Nat. Genet.">
        <title>The yak genome and adaptation to life at high altitude.</title>
        <authorList>
            <person name="Qiu Q."/>
            <person name="Zhang G."/>
            <person name="Ma T."/>
            <person name="Qian W."/>
            <person name="Wang J."/>
            <person name="Ye Z."/>
            <person name="Cao C."/>
            <person name="Hu Q."/>
            <person name="Kim J."/>
            <person name="Larkin D.M."/>
            <person name="Auvil L."/>
            <person name="Capitanu B."/>
            <person name="Ma J."/>
            <person name="Lewin H.A."/>
            <person name="Qian X."/>
            <person name="Lang Y."/>
            <person name="Zhou R."/>
            <person name="Wang L."/>
            <person name="Wang K."/>
            <person name="Xia J."/>
            <person name="Liao S."/>
            <person name="Pan S."/>
            <person name="Lu X."/>
            <person name="Hou H."/>
            <person name="Wang Y."/>
            <person name="Zang X."/>
            <person name="Yin Y."/>
            <person name="Ma H."/>
            <person name="Zhang J."/>
            <person name="Wang Z."/>
            <person name="Zhang Y."/>
            <person name="Zhang D."/>
            <person name="Yonezawa T."/>
            <person name="Hasegawa M."/>
            <person name="Zhong Y."/>
            <person name="Liu W."/>
            <person name="Zhang Y."/>
            <person name="Huang Z."/>
            <person name="Zhang S."/>
            <person name="Long R."/>
            <person name="Yang H."/>
            <person name="Wang J."/>
            <person name="Lenstra J.A."/>
            <person name="Cooper D.N."/>
            <person name="Wu Y."/>
            <person name="Wang J."/>
            <person name="Shi P."/>
            <person name="Wang J."/>
            <person name="Liu J."/>
        </authorList>
    </citation>
    <scope>NUCLEOTIDE SEQUENCE [LARGE SCALE GENOMIC DNA]</scope>
    <source>
        <strain evidence="2">yakQH1</strain>
    </source>
</reference>
<evidence type="ECO:0000313" key="1">
    <source>
        <dbReference type="EMBL" id="ELR59101.1"/>
    </source>
</evidence>
<accession>L8IRV4</accession>
<dbReference type="Proteomes" id="UP000011080">
    <property type="component" value="Unassembled WGS sequence"/>
</dbReference>
<name>L8IRV4_9CETA</name>
<dbReference type="AlphaFoldDB" id="L8IRV4"/>
<protein>
    <submittedName>
        <fullName evidence="1">Uncharacterized protein</fullName>
    </submittedName>
</protein>
<feature type="non-terminal residue" evidence="1">
    <location>
        <position position="42"/>
    </location>
</feature>
<evidence type="ECO:0000313" key="2">
    <source>
        <dbReference type="Proteomes" id="UP000011080"/>
    </source>
</evidence>
<proteinExistence type="predicted"/>
<sequence length="42" mass="4925">MPQQIIGQAKKHRSLIPLHMYWSRKYWSNTACLAPGLVQLRC</sequence>
<gene>
    <name evidence="1" type="ORF">M91_20309</name>
</gene>
<organism evidence="1 2">
    <name type="scientific">Bos mutus</name>
    <name type="common">wild yak</name>
    <dbReference type="NCBI Taxonomy" id="72004"/>
    <lineage>
        <taxon>Eukaryota</taxon>
        <taxon>Metazoa</taxon>
        <taxon>Chordata</taxon>
        <taxon>Craniata</taxon>
        <taxon>Vertebrata</taxon>
        <taxon>Euteleostomi</taxon>
        <taxon>Mammalia</taxon>
        <taxon>Eutheria</taxon>
        <taxon>Laurasiatheria</taxon>
        <taxon>Artiodactyla</taxon>
        <taxon>Ruminantia</taxon>
        <taxon>Pecora</taxon>
        <taxon>Bovidae</taxon>
        <taxon>Bovinae</taxon>
        <taxon>Bos</taxon>
    </lineage>
</organism>
<dbReference type="EMBL" id="JH880761">
    <property type="protein sequence ID" value="ELR59101.1"/>
    <property type="molecule type" value="Genomic_DNA"/>
</dbReference>